<evidence type="ECO:0000259" key="21">
    <source>
        <dbReference type="PROSITE" id="PS00623"/>
    </source>
</evidence>
<feature type="chain" id="PRO_5035871118" description="pyranose dehydrogenase (acceptor)" evidence="20">
    <location>
        <begin position="26"/>
        <end position="648"/>
    </location>
</feature>
<evidence type="ECO:0000256" key="4">
    <source>
        <dbReference type="ARBA" id="ARBA00011245"/>
    </source>
</evidence>
<dbReference type="Pfam" id="PF00732">
    <property type="entry name" value="GMC_oxred_N"/>
    <property type="match status" value="1"/>
</dbReference>
<dbReference type="Gene3D" id="3.50.50.60">
    <property type="entry name" value="FAD/NAD(P)-binding domain"/>
    <property type="match status" value="1"/>
</dbReference>
<evidence type="ECO:0000256" key="8">
    <source>
        <dbReference type="ARBA" id="ARBA00022729"/>
    </source>
</evidence>
<evidence type="ECO:0000256" key="12">
    <source>
        <dbReference type="ARBA" id="ARBA00024699"/>
    </source>
</evidence>
<organism evidence="23 24">
    <name type="scientific">Cyclocybe aegerita</name>
    <name type="common">Black poplar mushroom</name>
    <name type="synonym">Agrocybe aegerita</name>
    <dbReference type="NCBI Taxonomy" id="1973307"/>
    <lineage>
        <taxon>Eukaryota</taxon>
        <taxon>Fungi</taxon>
        <taxon>Dikarya</taxon>
        <taxon>Basidiomycota</taxon>
        <taxon>Agaricomycotina</taxon>
        <taxon>Agaricomycetes</taxon>
        <taxon>Agaricomycetidae</taxon>
        <taxon>Agaricales</taxon>
        <taxon>Agaricineae</taxon>
        <taxon>Bolbitiaceae</taxon>
        <taxon>Cyclocybe</taxon>
    </lineage>
</organism>
<gene>
    <name evidence="23" type="ORF">AAE3_LOCUS10495</name>
</gene>
<sequence length="648" mass="69341">MRSPSLRTKLLTTVLASLAVGRAYAQISVTGSSFASNKFDVIIIGGGTAGLVLANRLTAATGKKQLRVGVIDAGHYNTSGDPLIDVPYMPNIFLNDPTASAIGNPAYDWNFVSVPQNQLDGQTIAYPRGRVLGGSSALNFMAWHRGAREEYDAWGTALGNTGWSFNSILPYFERAENWTAPTTKLVPDADFGTLDDLAAVNGEGGPIQVRYNTVVFDPETKFTQACETLGFSLNNNPDGGNPVYLPEWGIDGSVDIATGRRSYAAPAYYNAAVRARRNLVVLQGAVVNRIVFDKSTVGSKAGAKASGIEYSVNGQKFTIPVGNAEVILSAGTIKSPQLLELSGIGNATLLNKFKIPVVVNAPNVGENFQDHTLTLTDFTTKAGVFTLDELSNNQTYLEEQRNLYTTTGQGAFTWTVRTSGPWPLQTFIGPEEYAQMRVELDQTIANMTITPLQKAQYDVLRTLADGGKTGFVSTIVLPRGGAASTPVQGESYVSVGAFHLHEFTRGTIHINSTDPSAAPLIDPRFLSIPWDLGVQVNSGKFLRTMAATSPASDVIDQPVTPPASVQSDADWTAFVRSTVNSISHPIGTVPMASQKLGGVVSPRLQVYGTRNLRVVDASVIPLTVGASIQQTVYAIAERAADMILQDLN</sequence>
<dbReference type="Pfam" id="PF05199">
    <property type="entry name" value="GMC_oxred_C"/>
    <property type="match status" value="1"/>
</dbReference>
<feature type="domain" description="Glucose-methanol-choline oxidoreductase N-terminal" evidence="22">
    <location>
        <begin position="331"/>
        <end position="345"/>
    </location>
</feature>
<comment type="caution">
    <text evidence="23">The sequence shown here is derived from an EMBL/GenBank/DDBJ whole genome shotgun (WGS) entry which is preliminary data.</text>
</comment>
<evidence type="ECO:0000313" key="24">
    <source>
        <dbReference type="Proteomes" id="UP000467700"/>
    </source>
</evidence>
<keyword evidence="6" id="KW-0964">Secreted</keyword>
<feature type="signal peptide" evidence="20">
    <location>
        <begin position="1"/>
        <end position="25"/>
    </location>
</feature>
<evidence type="ECO:0000256" key="6">
    <source>
        <dbReference type="ARBA" id="ARBA00022525"/>
    </source>
</evidence>
<keyword evidence="10" id="KW-0560">Oxidoreductase</keyword>
<dbReference type="PANTHER" id="PTHR11552">
    <property type="entry name" value="GLUCOSE-METHANOL-CHOLINE GMC OXIDOREDUCTASE"/>
    <property type="match status" value="1"/>
</dbReference>
<keyword evidence="8 20" id="KW-0732">Signal</keyword>
<comment type="catalytic activity">
    <reaction evidence="16">
        <text>a pyranoside + acceptor = a pyranosid-3-ulose + reduced acceptor.</text>
        <dbReference type="EC" id="1.1.99.29"/>
    </reaction>
</comment>
<comment type="function">
    <text evidence="12">Catalyzes the single-oxidation or sequential double oxidation reaction of carbohydrates primarily at carbon-2 and/or carbon-3 with the concomitant reduction of the flavin. The enzyme exhibits a broad sugar substrate specificity, oxidizing different aldopyranoses to the corresponding C-1, C-2, C-3 or C-1,2, C-2,3 and C-3,4 (di)dehydro sugars with substrate-specific regioselectivity. Accepts only a narrow range of electron acceptors such as substituted benzoquinones and complexed metal ions and reacts extremely slowly with O(2) as acceptor. May play a role in the natural recycling of plant matter by oxidizing all major monosaccharides in lignocellulose and by reducing quinone compounds or reactive radical species generated during lignin depolymerization.</text>
</comment>
<dbReference type="EMBL" id="CACVBS010000067">
    <property type="protein sequence ID" value="CAA7268219.1"/>
    <property type="molecule type" value="Genomic_DNA"/>
</dbReference>
<evidence type="ECO:0000313" key="23">
    <source>
        <dbReference type="EMBL" id="CAA7268219.1"/>
    </source>
</evidence>
<comment type="cofactor">
    <cofactor evidence="1 18">
        <name>FAD</name>
        <dbReference type="ChEBI" id="CHEBI:57692"/>
    </cofactor>
</comment>
<comment type="catalytic activity">
    <reaction evidence="17">
        <text>a pyranoside + acceptor = a pyranosid-3,4-diulose + reduced acceptor.</text>
        <dbReference type="EC" id="1.1.99.29"/>
    </reaction>
</comment>
<dbReference type="Proteomes" id="UP000467700">
    <property type="component" value="Unassembled WGS sequence"/>
</dbReference>
<keyword evidence="11" id="KW-0325">Glycoprotein</keyword>
<dbReference type="AlphaFoldDB" id="A0A8S0VT57"/>
<feature type="binding site" evidence="18">
    <location>
        <position position="287"/>
    </location>
    <ligand>
        <name>FAD</name>
        <dbReference type="ChEBI" id="CHEBI:57692"/>
    </ligand>
</feature>
<evidence type="ECO:0000256" key="5">
    <source>
        <dbReference type="ARBA" id="ARBA00013177"/>
    </source>
</evidence>
<keyword evidence="7 19" id="KW-0285">Flavoprotein</keyword>
<comment type="catalytic activity">
    <reaction evidence="13">
        <text>pyranose + acceptor = pyranos-2-ulose + reduced acceptor.</text>
        <dbReference type="EC" id="1.1.99.29"/>
    </reaction>
</comment>
<evidence type="ECO:0000256" key="2">
    <source>
        <dbReference type="ARBA" id="ARBA00004613"/>
    </source>
</evidence>
<evidence type="ECO:0000256" key="3">
    <source>
        <dbReference type="ARBA" id="ARBA00010790"/>
    </source>
</evidence>
<dbReference type="InterPro" id="IPR012132">
    <property type="entry name" value="GMC_OxRdtase"/>
</dbReference>
<dbReference type="GO" id="GO:0033718">
    <property type="term" value="F:pyranose dehydrogenase (acceptor) activity"/>
    <property type="evidence" value="ECO:0007669"/>
    <property type="project" value="UniProtKB-EC"/>
</dbReference>
<evidence type="ECO:0000256" key="16">
    <source>
        <dbReference type="ARBA" id="ARBA00034050"/>
    </source>
</evidence>
<keyword evidence="24" id="KW-1185">Reference proteome</keyword>
<evidence type="ECO:0000256" key="17">
    <source>
        <dbReference type="ARBA" id="ARBA00034059"/>
    </source>
</evidence>
<accession>A0A8S0VT57</accession>
<comment type="subunit">
    <text evidence="4">Monomer.</text>
</comment>
<evidence type="ECO:0000256" key="1">
    <source>
        <dbReference type="ARBA" id="ARBA00001974"/>
    </source>
</evidence>
<evidence type="ECO:0000256" key="11">
    <source>
        <dbReference type="ARBA" id="ARBA00023180"/>
    </source>
</evidence>
<comment type="similarity">
    <text evidence="3 19">Belongs to the GMC oxidoreductase family.</text>
</comment>
<comment type="catalytic activity">
    <reaction evidence="14">
        <text>pyranose + acceptor = pyranos-2,3-diulose + reduced acceptor.</text>
        <dbReference type="EC" id="1.1.99.29"/>
    </reaction>
</comment>
<comment type="subcellular location">
    <subcellularLocation>
        <location evidence="2">Secreted</location>
    </subcellularLocation>
</comment>
<evidence type="ECO:0000256" key="14">
    <source>
        <dbReference type="ARBA" id="ARBA00034010"/>
    </source>
</evidence>
<dbReference type="PANTHER" id="PTHR11552:SF201">
    <property type="entry name" value="GLUCOSE-METHANOL-CHOLINE OXIDOREDUCTASE N-TERMINAL DOMAIN-CONTAINING PROTEIN"/>
    <property type="match status" value="1"/>
</dbReference>
<dbReference type="Gene3D" id="3.30.560.10">
    <property type="entry name" value="Glucose Oxidase, domain 3"/>
    <property type="match status" value="1"/>
</dbReference>
<dbReference type="PIRSF" id="PIRSF000137">
    <property type="entry name" value="Alcohol_oxidase"/>
    <property type="match status" value="1"/>
</dbReference>
<dbReference type="GO" id="GO:0050660">
    <property type="term" value="F:flavin adenine dinucleotide binding"/>
    <property type="evidence" value="ECO:0007669"/>
    <property type="project" value="InterPro"/>
</dbReference>
<dbReference type="OrthoDB" id="269227at2759"/>
<name>A0A8S0VT57_CYCAE</name>
<evidence type="ECO:0000256" key="19">
    <source>
        <dbReference type="RuleBase" id="RU003968"/>
    </source>
</evidence>
<comment type="catalytic activity">
    <reaction evidence="15">
        <text>pyranose + acceptor = pyranos-3-ulose + reduced acceptor.</text>
        <dbReference type="EC" id="1.1.99.29"/>
    </reaction>
</comment>
<evidence type="ECO:0000256" key="20">
    <source>
        <dbReference type="SAM" id="SignalP"/>
    </source>
</evidence>
<evidence type="ECO:0000256" key="18">
    <source>
        <dbReference type="PIRSR" id="PIRSR000137-2"/>
    </source>
</evidence>
<keyword evidence="9 18" id="KW-0274">FAD</keyword>
<dbReference type="PROSITE" id="PS00624">
    <property type="entry name" value="GMC_OXRED_2"/>
    <property type="match status" value="1"/>
</dbReference>
<dbReference type="GO" id="GO:0005576">
    <property type="term" value="C:extracellular region"/>
    <property type="evidence" value="ECO:0007669"/>
    <property type="project" value="UniProtKB-SubCell"/>
</dbReference>
<evidence type="ECO:0000259" key="22">
    <source>
        <dbReference type="PROSITE" id="PS00624"/>
    </source>
</evidence>
<evidence type="ECO:0000256" key="13">
    <source>
        <dbReference type="ARBA" id="ARBA00033986"/>
    </source>
</evidence>
<feature type="domain" description="Glucose-methanol-choline oxidoreductase N-terminal" evidence="21">
    <location>
        <begin position="129"/>
        <end position="152"/>
    </location>
</feature>
<dbReference type="InterPro" id="IPR007867">
    <property type="entry name" value="GMC_OxRtase_C"/>
</dbReference>
<evidence type="ECO:0000256" key="7">
    <source>
        <dbReference type="ARBA" id="ARBA00022630"/>
    </source>
</evidence>
<dbReference type="InterPro" id="IPR036188">
    <property type="entry name" value="FAD/NAD-bd_sf"/>
</dbReference>
<evidence type="ECO:0000256" key="9">
    <source>
        <dbReference type="ARBA" id="ARBA00022827"/>
    </source>
</evidence>
<dbReference type="InterPro" id="IPR000172">
    <property type="entry name" value="GMC_OxRdtase_N"/>
</dbReference>
<dbReference type="SUPFAM" id="SSF54373">
    <property type="entry name" value="FAD-linked reductases, C-terminal domain"/>
    <property type="match status" value="1"/>
</dbReference>
<protein>
    <recommendedName>
        <fullName evidence="5">pyranose dehydrogenase (acceptor)</fullName>
        <ecNumber evidence="5">1.1.99.29</ecNumber>
    </recommendedName>
</protein>
<reference evidence="23 24" key="1">
    <citation type="submission" date="2020-01" db="EMBL/GenBank/DDBJ databases">
        <authorList>
            <person name="Gupta K D."/>
        </authorList>
    </citation>
    <scope>NUCLEOTIDE SEQUENCE [LARGE SCALE GENOMIC DNA]</scope>
</reference>
<dbReference type="EC" id="1.1.99.29" evidence="5"/>
<evidence type="ECO:0000256" key="10">
    <source>
        <dbReference type="ARBA" id="ARBA00023002"/>
    </source>
</evidence>
<evidence type="ECO:0000256" key="15">
    <source>
        <dbReference type="ARBA" id="ARBA00034029"/>
    </source>
</evidence>
<dbReference type="SUPFAM" id="SSF51905">
    <property type="entry name" value="FAD/NAD(P)-binding domain"/>
    <property type="match status" value="1"/>
</dbReference>
<proteinExistence type="inferred from homology"/>
<dbReference type="PROSITE" id="PS00623">
    <property type="entry name" value="GMC_OXRED_1"/>
    <property type="match status" value="1"/>
</dbReference>
<feature type="binding site" evidence="18">
    <location>
        <position position="131"/>
    </location>
    <ligand>
        <name>FAD</name>
        <dbReference type="ChEBI" id="CHEBI:57692"/>
    </ligand>
</feature>